<name>A0A9P6TF56_9BASI</name>
<proteinExistence type="predicted"/>
<feature type="compositionally biased region" description="Low complexity" evidence="1">
    <location>
        <begin position="45"/>
        <end position="55"/>
    </location>
</feature>
<evidence type="ECO:0000313" key="3">
    <source>
        <dbReference type="Proteomes" id="UP000886653"/>
    </source>
</evidence>
<accession>A0A9P6TF56</accession>
<feature type="region of interest" description="Disordered" evidence="1">
    <location>
        <begin position="34"/>
        <end position="121"/>
    </location>
</feature>
<protein>
    <submittedName>
        <fullName evidence="2">Uncharacterized protein</fullName>
    </submittedName>
</protein>
<feature type="region of interest" description="Disordered" evidence="1">
    <location>
        <begin position="1"/>
        <end position="22"/>
    </location>
</feature>
<feature type="compositionally biased region" description="Gly residues" evidence="1">
    <location>
        <begin position="493"/>
        <end position="503"/>
    </location>
</feature>
<keyword evidence="3" id="KW-1185">Reference proteome</keyword>
<gene>
    <name evidence="2" type="ORF">CROQUDRAFT_73101</name>
</gene>
<comment type="caution">
    <text evidence="2">The sequence shown here is derived from an EMBL/GenBank/DDBJ whole genome shotgun (WGS) entry which is preliminary data.</text>
</comment>
<dbReference type="Proteomes" id="UP000886653">
    <property type="component" value="Unassembled WGS sequence"/>
</dbReference>
<feature type="compositionally biased region" description="Polar residues" evidence="1">
    <location>
        <begin position="359"/>
        <end position="392"/>
    </location>
</feature>
<reference evidence="2" key="1">
    <citation type="submission" date="2013-11" db="EMBL/GenBank/DDBJ databases">
        <title>Genome sequence of the fusiform rust pathogen reveals effectors for host alternation and coevolution with pine.</title>
        <authorList>
            <consortium name="DOE Joint Genome Institute"/>
            <person name="Smith K."/>
            <person name="Pendleton A."/>
            <person name="Kubisiak T."/>
            <person name="Anderson C."/>
            <person name="Salamov A."/>
            <person name="Aerts A."/>
            <person name="Riley R."/>
            <person name="Clum A."/>
            <person name="Lindquist E."/>
            <person name="Ence D."/>
            <person name="Campbell M."/>
            <person name="Kronenberg Z."/>
            <person name="Feau N."/>
            <person name="Dhillon B."/>
            <person name="Hamelin R."/>
            <person name="Burleigh J."/>
            <person name="Smith J."/>
            <person name="Yandell M."/>
            <person name="Nelson C."/>
            <person name="Grigoriev I."/>
            <person name="Davis J."/>
        </authorList>
    </citation>
    <scope>NUCLEOTIDE SEQUENCE</scope>
    <source>
        <strain evidence="2">G11</strain>
    </source>
</reference>
<evidence type="ECO:0000313" key="2">
    <source>
        <dbReference type="EMBL" id="KAG0150291.1"/>
    </source>
</evidence>
<feature type="compositionally biased region" description="Gly residues" evidence="1">
    <location>
        <begin position="400"/>
        <end position="418"/>
    </location>
</feature>
<feature type="compositionally biased region" description="Gly residues" evidence="1">
    <location>
        <begin position="536"/>
        <end position="555"/>
    </location>
</feature>
<dbReference type="AlphaFoldDB" id="A0A9P6TF56"/>
<dbReference type="EMBL" id="MU167220">
    <property type="protein sequence ID" value="KAG0150291.1"/>
    <property type="molecule type" value="Genomic_DNA"/>
</dbReference>
<dbReference type="OrthoDB" id="2507699at2759"/>
<organism evidence="2 3">
    <name type="scientific">Cronartium quercuum f. sp. fusiforme G11</name>
    <dbReference type="NCBI Taxonomy" id="708437"/>
    <lineage>
        <taxon>Eukaryota</taxon>
        <taxon>Fungi</taxon>
        <taxon>Dikarya</taxon>
        <taxon>Basidiomycota</taxon>
        <taxon>Pucciniomycotina</taxon>
        <taxon>Pucciniomycetes</taxon>
        <taxon>Pucciniales</taxon>
        <taxon>Coleosporiaceae</taxon>
        <taxon>Cronartium</taxon>
    </lineage>
</organism>
<feature type="compositionally biased region" description="Gly residues" evidence="1">
    <location>
        <begin position="475"/>
        <end position="485"/>
    </location>
</feature>
<feature type="region of interest" description="Disordered" evidence="1">
    <location>
        <begin position="302"/>
        <end position="614"/>
    </location>
</feature>
<evidence type="ECO:0000256" key="1">
    <source>
        <dbReference type="SAM" id="MobiDB-lite"/>
    </source>
</evidence>
<feature type="compositionally biased region" description="Gly residues" evidence="1">
    <location>
        <begin position="427"/>
        <end position="449"/>
    </location>
</feature>
<sequence length="614" mass="63782">MEPLSSSFSAPKHNDIPIPPSPFVHGWASVNPQTYLHGFPDLTNQSPPQIIAASPPKKKPKPVTPFMPKAIIKPTTLQRPNKVPSNSDNSLSKPTNPKVDEPGKQGASDDGGWGLASPGNTTQASIAHEWDVLMAEDVTNVPEPINDPSTSTAAETERKEFETELRFEPDLLETIVRATLLSKEMLDRRRRHEKTVTVLNSYKASTAGLHPDHSTLYETHLATTVKAVEAVQAQLNSTLKLLDKDVWLQLEELTAKHDRLLSEPTPVAWVPKQPVKGHSAISKIHPSRTRILTAAPAQEIESFGGDDGWGTGGSKSNDVADNGVFASGPKPSNSGADDGWGTGTFKSRSVADGSGFGSRPSNSSTDLGWDSGTSKPNGSADQSGFSSKPSNLGSGQNPGWSGGGDLGSFGQRGRGSFRGGASDFGSSRGGSFGRGRGRGGNEMGGGGSWGHKENQDSFGGRSNGSWGGNKNNDNVGGGRFNGSWGGNNDNDNIGGGRSNGSWGGNNKTENVGGSFRGRGRGRGRGGSENGSDSAWGGSGSGRGGFHGGGSWGDGDAGSQKGSGSNAWPSPDTFGSGASGGWGDAKNTDKQAADGNEPPPAGGDKEAENSGWDWS</sequence>
<feature type="compositionally biased region" description="Polar residues" evidence="1">
    <location>
        <begin position="75"/>
        <end position="95"/>
    </location>
</feature>